<dbReference type="InterPro" id="IPR050662">
    <property type="entry name" value="Sec-metab_biosynth-thioest"/>
</dbReference>
<feature type="domain" description="Metallo-beta-lactamase" evidence="1">
    <location>
        <begin position="15"/>
        <end position="187"/>
    </location>
</feature>
<keyword evidence="3" id="KW-1185">Reference proteome</keyword>
<dbReference type="Proteomes" id="UP001197974">
    <property type="component" value="Chromosome"/>
</dbReference>
<dbReference type="SUPFAM" id="SSF56281">
    <property type="entry name" value="Metallo-hydrolase/oxidoreductase"/>
    <property type="match status" value="1"/>
</dbReference>
<dbReference type="InterPro" id="IPR036866">
    <property type="entry name" value="RibonucZ/Hydroxyglut_hydro"/>
</dbReference>
<dbReference type="InterPro" id="IPR001279">
    <property type="entry name" value="Metallo-B-lactamas"/>
</dbReference>
<name>A0ABY9JYQ6_9BACI</name>
<dbReference type="RefSeq" id="WP_226539448.1">
    <property type="nucleotide sequence ID" value="NZ_CP129013.1"/>
</dbReference>
<protein>
    <submittedName>
        <fullName evidence="2">MBL fold metallo-hydrolase</fullName>
    </submittedName>
</protein>
<dbReference type="SMART" id="SM00849">
    <property type="entry name" value="Lactamase_B"/>
    <property type="match status" value="1"/>
</dbReference>
<dbReference type="Gene3D" id="3.60.15.10">
    <property type="entry name" value="Ribonuclease Z/Hydroxyacylglutathione hydrolase-like"/>
    <property type="match status" value="1"/>
</dbReference>
<dbReference type="EMBL" id="CP129013">
    <property type="protein sequence ID" value="WLR42725.1"/>
    <property type="molecule type" value="Genomic_DNA"/>
</dbReference>
<evidence type="ECO:0000313" key="3">
    <source>
        <dbReference type="Proteomes" id="UP001197974"/>
    </source>
</evidence>
<dbReference type="Pfam" id="PF00753">
    <property type="entry name" value="Lactamase_B"/>
    <property type="match status" value="1"/>
</dbReference>
<dbReference type="PANTHER" id="PTHR23131">
    <property type="entry name" value="ENDORIBONUCLEASE LACTB2"/>
    <property type="match status" value="1"/>
</dbReference>
<reference evidence="2 3" key="1">
    <citation type="submission" date="2023-06" db="EMBL/GenBank/DDBJ databases">
        <title>Five Gram-positive bacteria isolated from mangrove sediments in Shenzhen, Guangdong, China.</title>
        <authorList>
            <person name="Yu S."/>
            <person name="Zheng W."/>
            <person name="Huang Y."/>
        </authorList>
    </citation>
    <scope>NUCLEOTIDE SEQUENCE [LARGE SCALE GENOMIC DNA]</scope>
    <source>
        <strain evidence="2 3">SaN35-3</strain>
    </source>
</reference>
<gene>
    <name evidence="2" type="ORF">LC087_00280</name>
</gene>
<accession>A0ABY9JYQ6</accession>
<evidence type="ECO:0000313" key="2">
    <source>
        <dbReference type="EMBL" id="WLR42725.1"/>
    </source>
</evidence>
<evidence type="ECO:0000259" key="1">
    <source>
        <dbReference type="SMART" id="SM00849"/>
    </source>
</evidence>
<sequence>MIQSFELNVNTLGPNMKVFLFQADDMLIDSGPKRMAKQVQEILSERTINEVVYTHHHEDHTGNALWIEKYLKVSQWIHPSGVKLCKEKTRLPFYRAMTWNNREAFHPLPLEQPYIETKNYFFKIVHTPGHAIDHIVLIDEEHKICFSGDLYLYHSPTAHFSFESVPEIIRSLDKTLSYSFRDVYCSHTGFIPEGRKLLEWKRDNLFELQEKVRESFQKGKTERQIKKELFPKNKMFQYISMFENSPMHTIRSILKEAENV</sequence>
<organism evidence="2 3">
    <name type="scientific">Bacillus carboniphilus</name>
    <dbReference type="NCBI Taxonomy" id="86663"/>
    <lineage>
        <taxon>Bacteria</taxon>
        <taxon>Bacillati</taxon>
        <taxon>Bacillota</taxon>
        <taxon>Bacilli</taxon>
        <taxon>Bacillales</taxon>
        <taxon>Bacillaceae</taxon>
        <taxon>Bacillus</taxon>
    </lineage>
</organism>
<proteinExistence type="predicted"/>